<gene>
    <name evidence="4" type="ORF">H1D44_01575</name>
    <name evidence="5" type="ORF">HOP48_01655</name>
</gene>
<dbReference type="AlphaFoldDB" id="A0A7V9VYB8"/>
<dbReference type="InterPro" id="IPR050832">
    <property type="entry name" value="Bact_Acetyltransf"/>
</dbReference>
<evidence type="ECO:0000259" key="3">
    <source>
        <dbReference type="PROSITE" id="PS51186"/>
    </source>
</evidence>
<dbReference type="CDD" id="cd04301">
    <property type="entry name" value="NAT_SF"/>
    <property type="match status" value="1"/>
</dbReference>
<dbReference type="EMBL" id="JACEFT010000001">
    <property type="protein sequence ID" value="MBA2777582.1"/>
    <property type="molecule type" value="Genomic_DNA"/>
</dbReference>
<dbReference type="EMBL" id="JABFUB010000001">
    <property type="protein sequence ID" value="MCG6660252.1"/>
    <property type="molecule type" value="Genomic_DNA"/>
</dbReference>
<dbReference type="InterPro" id="IPR000182">
    <property type="entry name" value="GNAT_dom"/>
</dbReference>
<evidence type="ECO:0000313" key="5">
    <source>
        <dbReference type="EMBL" id="MCG6660252.1"/>
    </source>
</evidence>
<reference evidence="5 7" key="1">
    <citation type="submission" date="2020-05" db="EMBL/GenBank/DDBJ databases">
        <title>Comparative genomic analysis of denitrifying bacteria from Halomonas genus.</title>
        <authorList>
            <person name="Wang L."/>
            <person name="Shao Z."/>
        </authorList>
    </citation>
    <scope>NUCLEOTIDE SEQUENCE [LARGE SCALE GENOMIC DNA]</scope>
    <source>
        <strain evidence="5 7">DSM 17331</strain>
    </source>
</reference>
<dbReference type="Pfam" id="PF00583">
    <property type="entry name" value="Acetyltransf_1"/>
    <property type="match status" value="1"/>
</dbReference>
<organism evidence="4 6">
    <name type="scientific">Billgrantia kenyensis</name>
    <dbReference type="NCBI Taxonomy" id="321266"/>
    <lineage>
        <taxon>Bacteria</taxon>
        <taxon>Pseudomonadati</taxon>
        <taxon>Pseudomonadota</taxon>
        <taxon>Gammaproteobacteria</taxon>
        <taxon>Oceanospirillales</taxon>
        <taxon>Halomonadaceae</taxon>
        <taxon>Billgrantia</taxon>
    </lineage>
</organism>
<keyword evidence="7" id="KW-1185">Reference proteome</keyword>
<name>A0A7V9VYB8_9GAMM</name>
<dbReference type="PANTHER" id="PTHR43877:SF2">
    <property type="entry name" value="AMINOALKYLPHOSPHONATE N-ACETYLTRANSFERASE-RELATED"/>
    <property type="match status" value="1"/>
</dbReference>
<comment type="caution">
    <text evidence="4">The sequence shown here is derived from an EMBL/GenBank/DDBJ whole genome shotgun (WGS) entry which is preliminary data.</text>
</comment>
<dbReference type="RefSeq" id="WP_181513081.1">
    <property type="nucleotide sequence ID" value="NZ_JABFUB010000001.1"/>
</dbReference>
<evidence type="ECO:0000313" key="6">
    <source>
        <dbReference type="Proteomes" id="UP000518091"/>
    </source>
</evidence>
<accession>A0A7V9VYB8</accession>
<evidence type="ECO:0000313" key="7">
    <source>
        <dbReference type="Proteomes" id="UP000814353"/>
    </source>
</evidence>
<keyword evidence="2" id="KW-0012">Acyltransferase</keyword>
<protein>
    <submittedName>
        <fullName evidence="4">GNAT family N-acetyltransferase</fullName>
    </submittedName>
</protein>
<dbReference type="SUPFAM" id="SSF55729">
    <property type="entry name" value="Acyl-CoA N-acyltransferases (Nat)"/>
    <property type="match status" value="1"/>
</dbReference>
<keyword evidence="1 4" id="KW-0808">Transferase</keyword>
<feature type="domain" description="N-acetyltransferase" evidence="3">
    <location>
        <begin position="1"/>
        <end position="155"/>
    </location>
</feature>
<evidence type="ECO:0000256" key="1">
    <source>
        <dbReference type="ARBA" id="ARBA00022679"/>
    </source>
</evidence>
<reference evidence="4 6" key="2">
    <citation type="submission" date="2020-07" db="EMBL/GenBank/DDBJ databases">
        <title>Identification of Halomonas strains.</title>
        <authorList>
            <person name="Xiao Z."/>
            <person name="Shen J."/>
        </authorList>
    </citation>
    <scope>NUCLEOTIDE SEQUENCE [LARGE SCALE GENOMIC DNA]</scope>
    <source>
        <strain evidence="4 6">DSM 17331</strain>
    </source>
</reference>
<proteinExistence type="predicted"/>
<dbReference type="InterPro" id="IPR016181">
    <property type="entry name" value="Acyl_CoA_acyltransferase"/>
</dbReference>
<dbReference type="Proteomes" id="UP000814353">
    <property type="component" value="Unassembled WGS sequence"/>
</dbReference>
<dbReference type="PROSITE" id="PS51186">
    <property type="entry name" value="GNAT"/>
    <property type="match status" value="1"/>
</dbReference>
<sequence>MNIRTAREADLPEVMRLLHQINSEHHDRAPAVFASPDQDEPGHWLKQILDSGQLFLVAESAASIMGLITATITTNSGIPFLSHHKVCRIGTIVVDLRQRRAGIGQLLMAEAESWAATMGAKEIRLEVMEFNQRAVAFYANGGYEAQSRIMSKAIA</sequence>
<dbReference type="PANTHER" id="PTHR43877">
    <property type="entry name" value="AMINOALKYLPHOSPHONATE N-ACETYLTRANSFERASE-RELATED-RELATED"/>
    <property type="match status" value="1"/>
</dbReference>
<dbReference type="Proteomes" id="UP000518091">
    <property type="component" value="Unassembled WGS sequence"/>
</dbReference>
<dbReference type="Gene3D" id="3.40.630.30">
    <property type="match status" value="1"/>
</dbReference>
<dbReference type="GO" id="GO:0016747">
    <property type="term" value="F:acyltransferase activity, transferring groups other than amino-acyl groups"/>
    <property type="evidence" value="ECO:0007669"/>
    <property type="project" value="InterPro"/>
</dbReference>
<evidence type="ECO:0000256" key="2">
    <source>
        <dbReference type="ARBA" id="ARBA00023315"/>
    </source>
</evidence>
<evidence type="ECO:0000313" key="4">
    <source>
        <dbReference type="EMBL" id="MBA2777582.1"/>
    </source>
</evidence>